<evidence type="ECO:0000313" key="2">
    <source>
        <dbReference type="Proteomes" id="UP000318437"/>
    </source>
</evidence>
<accession>A0A5C6CN15</accession>
<keyword evidence="2" id="KW-1185">Reference proteome</keyword>
<reference evidence="1 2" key="1">
    <citation type="submission" date="2019-02" db="EMBL/GenBank/DDBJ databases">
        <title>Deep-cultivation of Planctomycetes and their phenomic and genomic characterization uncovers novel biology.</title>
        <authorList>
            <person name="Wiegand S."/>
            <person name="Jogler M."/>
            <person name="Boedeker C."/>
            <person name="Pinto D."/>
            <person name="Vollmers J."/>
            <person name="Rivas-Marin E."/>
            <person name="Kohn T."/>
            <person name="Peeters S.H."/>
            <person name="Heuer A."/>
            <person name="Rast P."/>
            <person name="Oberbeckmann S."/>
            <person name="Bunk B."/>
            <person name="Jeske O."/>
            <person name="Meyerdierks A."/>
            <person name="Storesund J.E."/>
            <person name="Kallscheuer N."/>
            <person name="Luecker S."/>
            <person name="Lage O.M."/>
            <person name="Pohl T."/>
            <person name="Merkel B.J."/>
            <person name="Hornburger P."/>
            <person name="Mueller R.-W."/>
            <person name="Bruemmer F."/>
            <person name="Labrenz M."/>
            <person name="Spormann A.M."/>
            <person name="Op Den Camp H."/>
            <person name="Overmann J."/>
            <person name="Amann R."/>
            <person name="Jetten M.S.M."/>
            <person name="Mascher T."/>
            <person name="Medema M.H."/>
            <person name="Devos D.P."/>
            <person name="Kaster A.-K."/>
            <person name="Ovreas L."/>
            <person name="Rohde M."/>
            <person name="Galperin M.Y."/>
            <person name="Jogler C."/>
        </authorList>
    </citation>
    <scope>NUCLEOTIDE SEQUENCE [LARGE SCALE GENOMIC DNA]</scope>
    <source>
        <strain evidence="1 2">Pla144</strain>
    </source>
</reference>
<gene>
    <name evidence="1" type="ORF">Pla144_30040</name>
</gene>
<dbReference type="RefSeq" id="WP_146451365.1">
    <property type="nucleotide sequence ID" value="NZ_SJPS01000004.1"/>
</dbReference>
<dbReference type="OrthoDB" id="292749at2"/>
<sequence length="226" mass="25601">MKLSLLIGIPFALLGALQIAPYLVSRQQSAVGIAAIERAHEIDEKTLGELPLGWQVTATERINREENHSEGHYSTTFDLRQSGSPTQVRLSFDYPFMHGWHHLTGCYTMAGWECSNERVVTNEVRSDWPYVRTILRDKEGREAMLFFCIFDAQGTPLAPPSGDLRFALWQRIMKTEVTSSLPTYFQVQLFTAAVGGNSDTETELLQLFQETREKIRTFVAHSASEE</sequence>
<protein>
    <recommendedName>
        <fullName evidence="3">Methanolan biosynthesis EpsI domain-containing protein</fullName>
    </recommendedName>
</protein>
<name>A0A5C6CN15_9BACT</name>
<dbReference type="NCBIfam" id="NF033780">
    <property type="entry name" value="exosort_XrtU_C"/>
    <property type="match status" value="1"/>
</dbReference>
<dbReference type="EMBL" id="SJPS01000004">
    <property type="protein sequence ID" value="TWU25792.1"/>
    <property type="molecule type" value="Genomic_DNA"/>
</dbReference>
<comment type="caution">
    <text evidence="1">The sequence shown here is derived from an EMBL/GenBank/DDBJ whole genome shotgun (WGS) entry which is preliminary data.</text>
</comment>
<organism evidence="1 2">
    <name type="scientific">Bythopirellula polymerisocia</name>
    <dbReference type="NCBI Taxonomy" id="2528003"/>
    <lineage>
        <taxon>Bacteria</taxon>
        <taxon>Pseudomonadati</taxon>
        <taxon>Planctomycetota</taxon>
        <taxon>Planctomycetia</taxon>
        <taxon>Pirellulales</taxon>
        <taxon>Lacipirellulaceae</taxon>
        <taxon>Bythopirellula</taxon>
    </lineage>
</organism>
<dbReference type="AlphaFoldDB" id="A0A5C6CN15"/>
<dbReference type="Proteomes" id="UP000318437">
    <property type="component" value="Unassembled WGS sequence"/>
</dbReference>
<evidence type="ECO:0008006" key="3">
    <source>
        <dbReference type="Google" id="ProtNLM"/>
    </source>
</evidence>
<evidence type="ECO:0000313" key="1">
    <source>
        <dbReference type="EMBL" id="TWU25792.1"/>
    </source>
</evidence>
<proteinExistence type="predicted"/>